<dbReference type="EMBL" id="JARIHO010000012">
    <property type="protein sequence ID" value="KAJ7352237.1"/>
    <property type="molecule type" value="Genomic_DNA"/>
</dbReference>
<reference evidence="1" key="1">
    <citation type="submission" date="2023-03" db="EMBL/GenBank/DDBJ databases">
        <title>Massive genome expansion in bonnet fungi (Mycena s.s.) driven by repeated elements and novel gene families across ecological guilds.</title>
        <authorList>
            <consortium name="Lawrence Berkeley National Laboratory"/>
            <person name="Harder C.B."/>
            <person name="Miyauchi S."/>
            <person name="Viragh M."/>
            <person name="Kuo A."/>
            <person name="Thoen E."/>
            <person name="Andreopoulos B."/>
            <person name="Lu D."/>
            <person name="Skrede I."/>
            <person name="Drula E."/>
            <person name="Henrissat B."/>
            <person name="Morin E."/>
            <person name="Kohler A."/>
            <person name="Barry K."/>
            <person name="LaButti K."/>
            <person name="Morin E."/>
            <person name="Salamov A."/>
            <person name="Lipzen A."/>
            <person name="Mereny Z."/>
            <person name="Hegedus B."/>
            <person name="Baldrian P."/>
            <person name="Stursova M."/>
            <person name="Weitz H."/>
            <person name="Taylor A."/>
            <person name="Grigoriev I.V."/>
            <person name="Nagy L.G."/>
            <person name="Martin F."/>
            <person name="Kauserud H."/>
        </authorList>
    </citation>
    <scope>NUCLEOTIDE SEQUENCE</scope>
    <source>
        <strain evidence="1">CBHHK002</strain>
    </source>
</reference>
<evidence type="ECO:0000313" key="2">
    <source>
        <dbReference type="Proteomes" id="UP001218218"/>
    </source>
</evidence>
<organism evidence="1 2">
    <name type="scientific">Mycena albidolilacea</name>
    <dbReference type="NCBI Taxonomy" id="1033008"/>
    <lineage>
        <taxon>Eukaryota</taxon>
        <taxon>Fungi</taxon>
        <taxon>Dikarya</taxon>
        <taxon>Basidiomycota</taxon>
        <taxon>Agaricomycotina</taxon>
        <taxon>Agaricomycetes</taxon>
        <taxon>Agaricomycetidae</taxon>
        <taxon>Agaricales</taxon>
        <taxon>Marasmiineae</taxon>
        <taxon>Mycenaceae</taxon>
        <taxon>Mycena</taxon>
    </lineage>
</organism>
<accession>A0AAD7A9C8</accession>
<keyword evidence="2" id="KW-1185">Reference proteome</keyword>
<dbReference type="Proteomes" id="UP001218218">
    <property type="component" value="Unassembled WGS sequence"/>
</dbReference>
<protein>
    <submittedName>
        <fullName evidence="1">Uncharacterized protein</fullName>
    </submittedName>
</protein>
<sequence length="134" mass="14829">MALVTTALAINQEHVNTTAWHAAHQALVCTNPTCMTVRRKGHTMEECFHLGGGKAEQYPLWWQGKKHTPTANTANTTQMYMFAAWTVPATDISVYNAGEMQDIYFQGENVLASPTALMDWLEANDAVAEIELDA</sequence>
<gene>
    <name evidence="1" type="ORF">DFH08DRAFT_805514</name>
</gene>
<dbReference type="AlphaFoldDB" id="A0AAD7A9C8"/>
<evidence type="ECO:0000313" key="1">
    <source>
        <dbReference type="EMBL" id="KAJ7352237.1"/>
    </source>
</evidence>
<name>A0AAD7A9C8_9AGAR</name>
<comment type="caution">
    <text evidence="1">The sequence shown here is derived from an EMBL/GenBank/DDBJ whole genome shotgun (WGS) entry which is preliminary data.</text>
</comment>
<proteinExistence type="predicted"/>